<keyword evidence="4 8" id="KW-0819">tRNA processing</keyword>
<comment type="function">
    <text evidence="8">Ligates lysine onto the cytidine present at position 34 of the AUA codon-specific tRNA(Ile) that contains the anticodon CAU, in an ATP-dependent manner. Cytidine is converted to lysidine, thus changing the amino acid specificity of the tRNA from methionine to isoleucine.</text>
</comment>
<comment type="domain">
    <text evidence="8">The N-terminal region contains the highly conserved SGGXDS motif, predicted to be a P-loop motif involved in ATP binding.</text>
</comment>
<feature type="domain" description="Lysidine-tRNA(Ile) synthetase C-terminal" evidence="10">
    <location>
        <begin position="385"/>
        <end position="445"/>
    </location>
</feature>
<comment type="subcellular location">
    <subcellularLocation>
        <location evidence="1 8">Cytoplasm</location>
    </subcellularLocation>
</comment>
<dbReference type="GO" id="GO:0032267">
    <property type="term" value="F:tRNA(Ile)-lysidine synthase activity"/>
    <property type="evidence" value="ECO:0007669"/>
    <property type="project" value="UniProtKB-EC"/>
</dbReference>
<reference evidence="11" key="1">
    <citation type="submission" date="2021-08" db="EMBL/GenBank/DDBJ databases">
        <title>Comparative analyses of Brucepasteria parasyntrophica and Teretinema zuelzerae.</title>
        <authorList>
            <person name="Song Y."/>
            <person name="Brune A."/>
        </authorList>
    </citation>
    <scope>NUCLEOTIDE SEQUENCE</scope>
    <source>
        <strain evidence="11">DSM 1903</strain>
    </source>
</reference>
<proteinExistence type="inferred from homology"/>
<dbReference type="InterPro" id="IPR011063">
    <property type="entry name" value="TilS/TtcA_N"/>
</dbReference>
<dbReference type="SUPFAM" id="SSF52402">
    <property type="entry name" value="Adenine nucleotide alpha hydrolases-like"/>
    <property type="match status" value="1"/>
</dbReference>
<evidence type="ECO:0000256" key="6">
    <source>
        <dbReference type="ARBA" id="ARBA00022840"/>
    </source>
</evidence>
<keyword evidence="9" id="KW-1133">Transmembrane helix</keyword>
<dbReference type="PANTHER" id="PTHR43033:SF1">
    <property type="entry name" value="TRNA(ILE)-LYSIDINE SYNTHASE-RELATED"/>
    <property type="match status" value="1"/>
</dbReference>
<dbReference type="EC" id="6.3.4.19" evidence="8"/>
<dbReference type="HAMAP" id="MF_01161">
    <property type="entry name" value="tRNA_Ile_lys_synt"/>
    <property type="match status" value="1"/>
</dbReference>
<dbReference type="GO" id="GO:0006400">
    <property type="term" value="P:tRNA modification"/>
    <property type="evidence" value="ECO:0007669"/>
    <property type="project" value="UniProtKB-UniRule"/>
</dbReference>
<dbReference type="InterPro" id="IPR012094">
    <property type="entry name" value="tRNA_Ile_lys_synt"/>
</dbReference>
<name>A0AAE3JIH7_9SPIR</name>
<dbReference type="Pfam" id="PF01171">
    <property type="entry name" value="ATP_bind_3"/>
    <property type="match status" value="1"/>
</dbReference>
<dbReference type="InterPro" id="IPR014729">
    <property type="entry name" value="Rossmann-like_a/b/a_fold"/>
</dbReference>
<sequence>MSKSGHMQGVQEKAVEESLSRFLQYTGLPSLAGVLFIVAISGGADSVFLLMILHSLRSRFGYLLEAVTVDHRLRPESESGGDLRFVVELCASLSPPVPCRTEILAEGAVFSCAALRGKGIEDAARHLRYEAFQRCLESRPQSWVLTAHTASDQLETVLMRFLQGGSRAGIQTIRGRFFRPLLHLERSDIESWLRRENIRWREDSTNADISYRRNHIRSRLMPFLDSEFPGWRTGVQTGLLHAELDESFFSATEYPEWKIEVSGLTCSPDRFYALHPARRLRFLKAGLALLQTSHRVPAKLLMSIAASPRPEAHSSVRISGSSLRFISDRSGVFFGSDIVHNTKRGYPVLVSGPCECELPHGLVAIVPEGSGARIGSLDCVFPLPLTIRSRKPGDVVVRADGKRKVLKKIYTDWAVPMHLRDSIPVIEAGGAVRAVWGSPYGFPDLITTH</sequence>
<dbReference type="EMBL" id="JAINWA010000003">
    <property type="protein sequence ID" value="MCD1655212.1"/>
    <property type="molecule type" value="Genomic_DNA"/>
</dbReference>
<keyword evidence="12" id="KW-1185">Reference proteome</keyword>
<accession>A0AAE3JIH7</accession>
<dbReference type="Pfam" id="PF11734">
    <property type="entry name" value="TilS_C"/>
    <property type="match status" value="1"/>
</dbReference>
<evidence type="ECO:0000259" key="10">
    <source>
        <dbReference type="SMART" id="SM00977"/>
    </source>
</evidence>
<dbReference type="InterPro" id="IPR012795">
    <property type="entry name" value="tRNA_Ile_lys_synt_N"/>
</dbReference>
<dbReference type="SMART" id="SM00977">
    <property type="entry name" value="TilS_C"/>
    <property type="match status" value="1"/>
</dbReference>
<dbReference type="GO" id="GO:0005524">
    <property type="term" value="F:ATP binding"/>
    <property type="evidence" value="ECO:0007669"/>
    <property type="project" value="UniProtKB-UniRule"/>
</dbReference>
<dbReference type="SUPFAM" id="SSF56037">
    <property type="entry name" value="PheT/TilS domain"/>
    <property type="match status" value="1"/>
</dbReference>
<dbReference type="Gene3D" id="3.40.50.620">
    <property type="entry name" value="HUPs"/>
    <property type="match status" value="1"/>
</dbReference>
<keyword evidence="9" id="KW-0812">Transmembrane</keyword>
<dbReference type="Proteomes" id="UP001198163">
    <property type="component" value="Unassembled WGS sequence"/>
</dbReference>
<keyword evidence="6 8" id="KW-0067">ATP-binding</keyword>
<keyword evidence="9" id="KW-0472">Membrane</keyword>
<dbReference type="GO" id="GO:0005737">
    <property type="term" value="C:cytoplasm"/>
    <property type="evidence" value="ECO:0007669"/>
    <property type="project" value="UniProtKB-SubCell"/>
</dbReference>
<feature type="binding site" evidence="8">
    <location>
        <begin position="41"/>
        <end position="46"/>
    </location>
    <ligand>
        <name>ATP</name>
        <dbReference type="ChEBI" id="CHEBI:30616"/>
    </ligand>
</feature>
<dbReference type="InterPro" id="IPR012796">
    <property type="entry name" value="Lysidine-tRNA-synth_C"/>
</dbReference>
<protein>
    <recommendedName>
        <fullName evidence="8">tRNA(Ile)-lysidine synthase</fullName>
        <ecNumber evidence="8">6.3.4.19</ecNumber>
    </recommendedName>
    <alternativeName>
        <fullName evidence="8">tRNA(Ile)-2-lysyl-cytidine synthase</fullName>
    </alternativeName>
    <alternativeName>
        <fullName evidence="8">tRNA(Ile)-lysidine synthetase</fullName>
    </alternativeName>
</protein>
<evidence type="ECO:0000256" key="4">
    <source>
        <dbReference type="ARBA" id="ARBA00022694"/>
    </source>
</evidence>
<evidence type="ECO:0000256" key="9">
    <source>
        <dbReference type="SAM" id="Phobius"/>
    </source>
</evidence>
<keyword evidence="5 8" id="KW-0547">Nucleotide-binding</keyword>
<organism evidence="11 12">
    <name type="scientific">Teretinema zuelzerae</name>
    <dbReference type="NCBI Taxonomy" id="156"/>
    <lineage>
        <taxon>Bacteria</taxon>
        <taxon>Pseudomonadati</taxon>
        <taxon>Spirochaetota</taxon>
        <taxon>Spirochaetia</taxon>
        <taxon>Spirochaetales</taxon>
        <taxon>Treponemataceae</taxon>
        <taxon>Teretinema</taxon>
    </lineage>
</organism>
<keyword evidence="3 8" id="KW-0436">Ligase</keyword>
<keyword evidence="2 8" id="KW-0963">Cytoplasm</keyword>
<feature type="transmembrane region" description="Helical" evidence="9">
    <location>
        <begin position="31"/>
        <end position="53"/>
    </location>
</feature>
<dbReference type="NCBIfam" id="TIGR02433">
    <property type="entry name" value="lysidine_TilS_C"/>
    <property type="match status" value="1"/>
</dbReference>
<dbReference type="PANTHER" id="PTHR43033">
    <property type="entry name" value="TRNA(ILE)-LYSIDINE SYNTHASE-RELATED"/>
    <property type="match status" value="1"/>
</dbReference>
<evidence type="ECO:0000256" key="1">
    <source>
        <dbReference type="ARBA" id="ARBA00004496"/>
    </source>
</evidence>
<evidence type="ECO:0000256" key="8">
    <source>
        <dbReference type="HAMAP-Rule" id="MF_01161"/>
    </source>
</evidence>
<evidence type="ECO:0000256" key="2">
    <source>
        <dbReference type="ARBA" id="ARBA00022490"/>
    </source>
</evidence>
<evidence type="ECO:0000313" key="12">
    <source>
        <dbReference type="Proteomes" id="UP001198163"/>
    </source>
</evidence>
<dbReference type="CDD" id="cd01992">
    <property type="entry name" value="TilS_N"/>
    <property type="match status" value="1"/>
</dbReference>
<comment type="catalytic activity">
    <reaction evidence="7 8">
        <text>cytidine(34) in tRNA(Ile2) + L-lysine + ATP = lysidine(34) in tRNA(Ile2) + AMP + diphosphate + H(+)</text>
        <dbReference type="Rhea" id="RHEA:43744"/>
        <dbReference type="Rhea" id="RHEA-COMP:10625"/>
        <dbReference type="Rhea" id="RHEA-COMP:10670"/>
        <dbReference type="ChEBI" id="CHEBI:15378"/>
        <dbReference type="ChEBI" id="CHEBI:30616"/>
        <dbReference type="ChEBI" id="CHEBI:32551"/>
        <dbReference type="ChEBI" id="CHEBI:33019"/>
        <dbReference type="ChEBI" id="CHEBI:82748"/>
        <dbReference type="ChEBI" id="CHEBI:83665"/>
        <dbReference type="ChEBI" id="CHEBI:456215"/>
        <dbReference type="EC" id="6.3.4.19"/>
    </reaction>
</comment>
<dbReference type="AlphaFoldDB" id="A0AAE3JIH7"/>
<evidence type="ECO:0000256" key="5">
    <source>
        <dbReference type="ARBA" id="ARBA00022741"/>
    </source>
</evidence>
<comment type="similarity">
    <text evidence="8">Belongs to the tRNA(Ile)-lysidine synthase family.</text>
</comment>
<comment type="caution">
    <text evidence="11">The sequence shown here is derived from an EMBL/GenBank/DDBJ whole genome shotgun (WGS) entry which is preliminary data.</text>
</comment>
<dbReference type="NCBIfam" id="TIGR02432">
    <property type="entry name" value="lysidine_TilS_N"/>
    <property type="match status" value="1"/>
</dbReference>
<evidence type="ECO:0000256" key="3">
    <source>
        <dbReference type="ARBA" id="ARBA00022598"/>
    </source>
</evidence>
<evidence type="ECO:0000256" key="7">
    <source>
        <dbReference type="ARBA" id="ARBA00048539"/>
    </source>
</evidence>
<evidence type="ECO:0000313" key="11">
    <source>
        <dbReference type="EMBL" id="MCD1655212.1"/>
    </source>
</evidence>
<gene>
    <name evidence="8 11" type="primary">tilS</name>
    <name evidence="11" type="ORF">K7J14_10950</name>
</gene>
<dbReference type="RefSeq" id="WP_230756093.1">
    <property type="nucleotide sequence ID" value="NZ_JAINWA010000003.1"/>
</dbReference>